<gene>
    <name evidence="4" type="ORF">G195_005375</name>
</gene>
<feature type="transmembrane region" description="Helical" evidence="3">
    <location>
        <begin position="481"/>
        <end position="505"/>
    </location>
</feature>
<feature type="coiled-coil region" evidence="1">
    <location>
        <begin position="42"/>
        <end position="146"/>
    </location>
</feature>
<keyword evidence="1" id="KW-0175">Coiled coil</keyword>
<feature type="region of interest" description="Disordered" evidence="2">
    <location>
        <begin position="15"/>
        <end position="42"/>
    </location>
</feature>
<evidence type="ECO:0000313" key="5">
    <source>
        <dbReference type="Proteomes" id="UP000702964"/>
    </source>
</evidence>
<evidence type="ECO:0000313" key="4">
    <source>
        <dbReference type="EMBL" id="KAF4321309.1"/>
    </source>
</evidence>
<name>A0A8J4WC65_9STRA</name>
<feature type="transmembrane region" description="Helical" evidence="3">
    <location>
        <begin position="517"/>
        <end position="546"/>
    </location>
</feature>
<protein>
    <submittedName>
        <fullName evidence="4">Uncharacterized protein</fullName>
    </submittedName>
</protein>
<keyword evidence="3" id="KW-0812">Transmembrane</keyword>
<evidence type="ECO:0000256" key="1">
    <source>
        <dbReference type="SAM" id="Coils"/>
    </source>
</evidence>
<keyword evidence="3" id="KW-0472">Membrane</keyword>
<proteinExistence type="predicted"/>
<comment type="caution">
    <text evidence="4">The sequence shown here is derived from an EMBL/GenBank/DDBJ whole genome shotgun (WGS) entry which is preliminary data.</text>
</comment>
<reference evidence="4" key="2">
    <citation type="submission" date="2020-02" db="EMBL/GenBank/DDBJ databases">
        <authorList>
            <person name="Studholme D.J."/>
        </authorList>
    </citation>
    <scope>NUCLEOTIDE SEQUENCE</scope>
    <source>
        <strain evidence="4">00238/432</strain>
    </source>
</reference>
<feature type="coiled-coil region" evidence="1">
    <location>
        <begin position="193"/>
        <end position="220"/>
    </location>
</feature>
<dbReference type="AlphaFoldDB" id="A0A8J4WC65"/>
<dbReference type="Proteomes" id="UP000702964">
    <property type="component" value="Unassembled WGS sequence"/>
</dbReference>
<dbReference type="EMBL" id="AOFI03000113">
    <property type="protein sequence ID" value="KAF4321309.1"/>
    <property type="molecule type" value="Genomic_DNA"/>
</dbReference>
<reference evidence="4" key="1">
    <citation type="journal article" date="2015" name="Genom Data">
        <title>Draft genome sequences of Phytophthora kernoviae and Phytophthora ramorum lineage EU2 from Scotland.</title>
        <authorList>
            <person name="Sambles C."/>
            <person name="Schlenzig A."/>
            <person name="O'Neill P."/>
            <person name="Grant M."/>
            <person name="Studholme D.J."/>
        </authorList>
    </citation>
    <scope>NUCLEOTIDE SEQUENCE</scope>
    <source>
        <strain evidence="4">00238/432</strain>
    </source>
</reference>
<accession>A0A8J4WC65</accession>
<keyword evidence="3" id="KW-1133">Transmembrane helix</keyword>
<feature type="compositionally biased region" description="Acidic residues" evidence="2">
    <location>
        <begin position="19"/>
        <end position="38"/>
    </location>
</feature>
<evidence type="ECO:0000256" key="2">
    <source>
        <dbReference type="SAM" id="MobiDB-lite"/>
    </source>
</evidence>
<organism evidence="4 5">
    <name type="scientific">Phytophthora kernoviae 00238/432</name>
    <dbReference type="NCBI Taxonomy" id="1284355"/>
    <lineage>
        <taxon>Eukaryota</taxon>
        <taxon>Sar</taxon>
        <taxon>Stramenopiles</taxon>
        <taxon>Oomycota</taxon>
        <taxon>Peronosporomycetes</taxon>
        <taxon>Peronosporales</taxon>
        <taxon>Peronosporaceae</taxon>
        <taxon>Phytophthora</taxon>
    </lineage>
</organism>
<feature type="transmembrane region" description="Helical" evidence="3">
    <location>
        <begin position="446"/>
        <end position="474"/>
    </location>
</feature>
<sequence>MVSADQKVSRVRLPSVPLLEDDNDTDSFIYEDDGESNDGDSNSQLCLYVQKLEKEKHELENEVQLLHDHDTSQATKLHATERRIEMLEATLKDAFNVSDTYKQEKDVILALHASERERMASLVALLEEAQNRYEDAERARQSAIFKLSSLQAARADASINTLLSPTSLISRTSSASTAVDAFRDGTLDFGERIEKYKRDIELLRQRLELTKEQAAERQKMAVSLALHEAQLDYSNVVEHMKLECERRLNQWRHEEAVRAKETESAMDEDRYSVRLEMKHALQRAQIDQRVAYLQAQTNLMPSHRGSGESDFSIGTLDEVLVRMQLEQLRTRRFEALKKALLIRSAKQNQAAKELFCRWKIQASNTKILRLNAVLHMHRIALHLDTRKKLVTRGILGIQELLLGVGGLEGDNPVLAEDILAEGNLAGYILAVADIPAGPGVLVESDILAVVGLVVVGSLAMARIVLVGPAVAVLVEPAESDVLVVVGLVVVGSLAMARIVLVGPAVAVLVEPAESDVLVVVGLVVVGSLAMARIVLVGPAVAGLALVELQEEAARLREEHLVVGPLAPRTCDSVSLVKASGYPAKRLYGTNWTLWCTKQ</sequence>
<evidence type="ECO:0000256" key="3">
    <source>
        <dbReference type="SAM" id="Phobius"/>
    </source>
</evidence>